<proteinExistence type="predicted"/>
<sequence>MTRRVRSPPWKASPSARSRGHANRLAATARDASEWTEATAASLTLASEIVVAVREAVVGALSELAGIIGSLFDIGLASLNPLDKWRKPSDLADHVGAYVDVIETLMERMLDSFGEPAAPHQRARPPDRRSDGCPAGAWPHASLTPRALRWACFLGLGSVAQEAQCWASSSVGLLAR</sequence>
<comment type="caution">
    <text evidence="2">The sequence shown here is derived from an EMBL/GenBank/DDBJ whole genome shotgun (WGS) entry which is preliminary data.</text>
</comment>
<gene>
    <name evidence="2" type="ORF">GCM10025876_23850</name>
</gene>
<organism evidence="2 3">
    <name type="scientific">Demequina litorisediminis</name>
    <dbReference type="NCBI Taxonomy" id="1849022"/>
    <lineage>
        <taxon>Bacteria</taxon>
        <taxon>Bacillati</taxon>
        <taxon>Actinomycetota</taxon>
        <taxon>Actinomycetes</taxon>
        <taxon>Micrococcales</taxon>
        <taxon>Demequinaceae</taxon>
        <taxon>Demequina</taxon>
    </lineage>
</organism>
<evidence type="ECO:0000313" key="2">
    <source>
        <dbReference type="EMBL" id="GMA36181.1"/>
    </source>
</evidence>
<protein>
    <submittedName>
        <fullName evidence="2">Uncharacterized protein</fullName>
    </submittedName>
</protein>
<feature type="region of interest" description="Disordered" evidence="1">
    <location>
        <begin position="115"/>
        <end position="136"/>
    </location>
</feature>
<accession>A0ABQ6IG94</accession>
<dbReference type="Proteomes" id="UP001157125">
    <property type="component" value="Unassembled WGS sequence"/>
</dbReference>
<dbReference type="EMBL" id="BSUN01000001">
    <property type="protein sequence ID" value="GMA36181.1"/>
    <property type="molecule type" value="Genomic_DNA"/>
</dbReference>
<reference evidence="3" key="1">
    <citation type="journal article" date="2019" name="Int. J. Syst. Evol. Microbiol.">
        <title>The Global Catalogue of Microorganisms (GCM) 10K type strain sequencing project: providing services to taxonomists for standard genome sequencing and annotation.</title>
        <authorList>
            <consortium name="The Broad Institute Genomics Platform"/>
            <consortium name="The Broad Institute Genome Sequencing Center for Infectious Disease"/>
            <person name="Wu L."/>
            <person name="Ma J."/>
        </authorList>
    </citation>
    <scope>NUCLEOTIDE SEQUENCE [LARGE SCALE GENOMIC DNA]</scope>
    <source>
        <strain evidence="3">NBRC 112299</strain>
    </source>
</reference>
<evidence type="ECO:0000256" key="1">
    <source>
        <dbReference type="SAM" id="MobiDB-lite"/>
    </source>
</evidence>
<keyword evidence="3" id="KW-1185">Reference proteome</keyword>
<evidence type="ECO:0000313" key="3">
    <source>
        <dbReference type="Proteomes" id="UP001157125"/>
    </source>
</evidence>
<feature type="region of interest" description="Disordered" evidence="1">
    <location>
        <begin position="1"/>
        <end position="22"/>
    </location>
</feature>
<name>A0ABQ6IG94_9MICO</name>